<reference evidence="1 2" key="1">
    <citation type="journal article" date="2012" name="J. Bacteriol.">
        <title>Genome sequence of Rhizobium grahamii CCGE502, a broad-host-range symbiont with low nodulation competitiveness in Phaseolus vulgaris.</title>
        <authorList>
            <person name="Althabegoiti M.J."/>
            <person name="Lozano L."/>
            <person name="Torres-Tejerizo G."/>
            <person name="Ormeno-Orrillo E."/>
            <person name="Rogel M.A."/>
            <person name="Gonzalez V."/>
            <person name="Martinez-Romero E."/>
        </authorList>
    </citation>
    <scope>NUCLEOTIDE SEQUENCE [LARGE SCALE GENOMIC DNA]</scope>
    <source>
        <strain evidence="1 2">CCGE 502</strain>
        <plasmid evidence="1">pRg502b</plasmid>
    </source>
</reference>
<sequence length="174" mass="19825">MEECGCVASYNQTTFDEAWRLVIRRNGRFYHRTRRRWRRLREEGVLAPLERHQHFKSVDGLLRCHLGHTYLEVDTIELAELARQQLGDESHVGEHGGAVRCGRNSCSKTPGHQPASLEVHGRIASILAAMDGLDCMSSRFVSEIHEDFAGRLRAGELDTAQKRKKLLDAYAEEL</sequence>
<comment type="caution">
    <text evidence="1">The sequence shown here is derived from an EMBL/GenBank/DDBJ whole genome shotgun (WGS) entry which is preliminary data.</text>
</comment>
<evidence type="ECO:0000313" key="2">
    <source>
        <dbReference type="Proteomes" id="UP000014411"/>
    </source>
</evidence>
<evidence type="ECO:0000313" key="1">
    <source>
        <dbReference type="EMBL" id="EPE94146.1"/>
    </source>
</evidence>
<geneLocation type="plasmid" evidence="1">
    <name>pRg502b</name>
</geneLocation>
<keyword evidence="2" id="KW-1185">Reference proteome</keyword>
<protein>
    <submittedName>
        <fullName evidence="1">Recombinase</fullName>
    </submittedName>
</protein>
<dbReference type="Proteomes" id="UP000014411">
    <property type="component" value="Unassembled WGS sequence"/>
</dbReference>
<keyword evidence="1" id="KW-0614">Plasmid</keyword>
<name>S3HLA3_9HYPH</name>
<dbReference type="HOGENOM" id="CLU_1538832_0_0_5"/>
<accession>S3HLA3</accession>
<dbReference type="EMBL" id="AEYE02000037">
    <property type="protein sequence ID" value="EPE94146.1"/>
    <property type="molecule type" value="Genomic_DNA"/>
</dbReference>
<gene>
    <name evidence="1" type="ORF">RGCCGE502_32572</name>
</gene>
<organism evidence="1 2">
    <name type="scientific">Rhizobium grahamii CCGE 502</name>
    <dbReference type="NCBI Taxonomy" id="990285"/>
    <lineage>
        <taxon>Bacteria</taxon>
        <taxon>Pseudomonadati</taxon>
        <taxon>Pseudomonadota</taxon>
        <taxon>Alphaproteobacteria</taxon>
        <taxon>Hyphomicrobiales</taxon>
        <taxon>Rhizobiaceae</taxon>
        <taxon>Rhizobium/Agrobacterium group</taxon>
        <taxon>Rhizobium</taxon>
    </lineage>
</organism>
<dbReference type="RefSeq" id="WP_016558406.1">
    <property type="nucleotide sequence ID" value="NZ_AEYE02000037.1"/>
</dbReference>
<dbReference type="AlphaFoldDB" id="S3HLA3"/>
<proteinExistence type="predicted"/>